<organism evidence="1 2">
    <name type="scientific">Hoylesella timonensis S9-PR14</name>
    <dbReference type="NCBI Taxonomy" id="1401062"/>
    <lineage>
        <taxon>Bacteria</taxon>
        <taxon>Pseudomonadati</taxon>
        <taxon>Bacteroidota</taxon>
        <taxon>Bacteroidia</taxon>
        <taxon>Bacteroidales</taxon>
        <taxon>Prevotellaceae</taxon>
        <taxon>Hoylesella</taxon>
    </lineage>
</organism>
<gene>
    <name evidence="1" type="ORF">HMPREF9304_09715</name>
</gene>
<comment type="caution">
    <text evidence="1">The sequence shown here is derived from an EMBL/GenBank/DDBJ whole genome shotgun (WGS) entry which is preliminary data.</text>
</comment>
<dbReference type="EMBL" id="JRPQ01000141">
    <property type="protein sequence ID" value="KGI21599.1"/>
    <property type="molecule type" value="Genomic_DNA"/>
</dbReference>
<dbReference type="Proteomes" id="UP000029723">
    <property type="component" value="Unassembled WGS sequence"/>
</dbReference>
<evidence type="ECO:0000313" key="2">
    <source>
        <dbReference type="Proteomes" id="UP000029723"/>
    </source>
</evidence>
<name>A0A098YQK0_9BACT</name>
<evidence type="ECO:0000313" key="1">
    <source>
        <dbReference type="EMBL" id="KGI21599.1"/>
    </source>
</evidence>
<sequence length="112" mass="13544">MIQRLINEIRFAISALILTYFLDAHTIYASSDFCTYYISSLSLREKRPPAKQVVHDNEANDETSRQHCFIRKNYQRYHEKTEEKKFEKYGQMPFQNSNIFHDNVHRLQIREK</sequence>
<proteinExistence type="predicted"/>
<reference evidence="1 2" key="1">
    <citation type="submission" date="2014-07" db="EMBL/GenBank/DDBJ databases">
        <authorList>
            <person name="McCorrison J."/>
            <person name="Sanka R."/>
            <person name="Torralba M."/>
            <person name="Gillis M."/>
            <person name="Haft D.H."/>
            <person name="Methe B."/>
            <person name="Sutton G."/>
            <person name="Nelson K.E."/>
        </authorList>
    </citation>
    <scope>NUCLEOTIDE SEQUENCE [LARGE SCALE GENOMIC DNA]</scope>
    <source>
        <strain evidence="1 2">S9-PR14</strain>
    </source>
</reference>
<accession>A0A098YQK0</accession>
<protein>
    <submittedName>
        <fullName evidence="1">Uncharacterized protein</fullName>
    </submittedName>
</protein>
<dbReference type="AlphaFoldDB" id="A0A098YQK0"/>